<reference evidence="1" key="1">
    <citation type="submission" date="2023-04" db="EMBL/GenBank/DDBJ databases">
        <title>Ambrosiozyma monospora NBRC 10751.</title>
        <authorList>
            <person name="Ichikawa N."/>
            <person name="Sato H."/>
            <person name="Tonouchi N."/>
        </authorList>
    </citation>
    <scope>NUCLEOTIDE SEQUENCE</scope>
    <source>
        <strain evidence="1">NBRC 10751</strain>
    </source>
</reference>
<name>A0ACB5SSD9_AMBMO</name>
<accession>A0ACB5SSD9</accession>
<gene>
    <name evidence="1" type="ORF">Amon02_000044000</name>
</gene>
<keyword evidence="2" id="KW-1185">Reference proteome</keyword>
<dbReference type="EMBL" id="BSXS01000141">
    <property type="protein sequence ID" value="GME71061.1"/>
    <property type="molecule type" value="Genomic_DNA"/>
</dbReference>
<sequence length="2287" mass="259761">MLTKYKAHNVTSSSSLSSSSGFSTSTHQPKSKSIRTPTYDFMKLLHRVRTRFQIIQTTLCLDMGEQVESQFLIEDLIIDSALSDNLSPSLFDLSPELATMKTVKMALRTIQAGLVDTSSDKHIDIDTDDNDAGVGIGFGYSKSLTIDHRWFSLNHFAVDFKVEYLNNHSWFIDGLTINLDSVQTRIVDVELFKKLHKIARKYDIVENETHDDVKTDASDNAGSIDDTQATSKKTLLPQFVKSLTFNFHNFKFLSCFKCPIKFYDGVDQSELNKYERGFDMEISDMNAFIDNAPDVQSVSFGVKKANMRLITDGAKQMVEGSLEEFLQVVKFKTKYTLLNNRLSVAFPIVDVTLSPEIMWSIMFVFNILKSVLPRKSQSSMNNKRAAKKNVKPEEKLHILLSLHLVMLRLRLPSNIDIVFELDSLETLYVPSVNNLLSVKLNALRMYGSNPYVPDKWSLILIVSRAKTKIHMSQLLNEGEPKVDLHCQAFRFEIPFEYVFFQLFDNLRAFMKSFDMAKLILANILKIDDDVTDFKVDVIMPSEVLKPMKMPKINVHTEKFRFCIHDDPFEYELNRNFKLGKLEQRLRLAKLMEFSEYEQGVRATFPEKYPMLQFENGEAILPKGFNREHALLKLKRQNEIDITAAITANAIGDSTVPPAHAKFGFVPMKSPLARELLSEEEEQCIRYLEEVEEFIEQPRQRLFANISKSWIDRVKLFDSFHALCCPTGKTSGDSLNDPTVSQTFLAKYPVLSAVGVAPLFAFDLDHISLVLDEPSFGLTNFADFIHDIGQGVPKNMRYGILVPLNMKIVCQKLKIQIKDYPLPLLMFGGDERDPHDCVQFSGDFVVAEQMYAPEEVRYNFVPFVSQYSDSYCNDSVFACHVSRTMTSIKFFTDMKVTVNSNKPSIVSWSHALQPALGYALDCFDVLSKPPVDISPKLGFWDKLPLMMHCKFDFLIKNGLSLFIKSGLSPYNIVGDSTGFGFVWDGETNLKVNTSANTSDLLIVESKAFEIIIPTFESTQLNKLIEQGLEEVRYSVHKKVFKLQSDPVIWKLGFLFERNANNESVYSPGSVERVRSFRPHWEVTLKNRDCFTDEAEMDGWDSYKGWRSQYIHMSISIESNKAGALNSMHWTPLSFAHFNTWWDTFSSSLGLPIKTGKMFKNKFLDYRKSEKFGGHLFSINYGLLLNSLYLTHVYKHSNDNDANSKVAFTGLKAFVNSFKMDLHQTKKESTVFDKHRQVYKKDWSLHMDKGIVDVQEIDMRILSAVFNETSATGLLAREIGLDNSNSMFSFDRKSMNSSSDYSSDSMDSGWLDRDDFTELESPISFSEDPVWKVTPLASSPRIYYVKDSTVTSLDYPFDDVEKLTHTCLLETPLNLAGPHIAQNRMRELKEILDARKFDLNSLSSKTQDFSVKKMREEAEADVKLLTNRLQVLESLKSKFAHGIFPAYNEFINEDPQVMCNDNEIYPSLSRKPTGVTMSKSCLSLVPEKQSTYRNRFSVYRMLLKWSPRVRNKLSRYFDAVSDRRSSVFNMSRKAINLADELYRSQTETHDFLGSEEFCSSATSPSSDEKLPREPTCIFEDADQALNDFDFRLHDTGDLEHVTTDDGYLLKFIYPQVCLDNDSNSSVIVASNEIVIRAVSVNSGYNDVLDVSQDDSDIVEIRTGIVLSDAFFYVLDREKVLSNCYKFFNKSSGPNWPPIIPVEMYYSPGSLKEAVVIQGISLGFLMNTPNKLHGLKADECELKTFKQVIQIFSPEIFITANSKQYNTIYDVVLSMMEYDKTDSQKMKDKVKKFVKFSDSEDFLKMSEVLEDIQSDIRQLLDYKRFLLLPGFSSQSAPSKQNEITFVNVELEKLFLRLNALVSFMQQTKAKKHNDSYDLRQLSVIVSSVKLELLLDDDTKFVNVQAAESYFTTIQNPNGASKNQVFISDFIALDELPDAKYKTIISRLDDSSDAMAFVDWEVFEPVGGISVVGHKNIKFAPLKMEIDYSVAKRIYDFVYPESNLRVKEEAIVGFSGDGGSSSGESELDSTSMFDDVSVYTTDSNSVNNINTVLDDQTSITPSSDLSESAPSNGDDDSKERGKISKKISKMLSRKKKGVSSGTMAMTSTTSVATTSSGSSFGLGTTVKHQASVDSRMSKTRRSTKKSSKVQELTVDDNVVQMEKRASLFQMFHLIRIYPIVLCITFKGVGALKMINVNNLTINVPEIEYSNKIMSNEEFFADFRVKIIKVVLKHTGAFINSKFKHRHIKDSKEKGNPTVRIQQRVPQQKSNLLPPLSRRNNSISSPSSSSLS</sequence>
<organism evidence="1 2">
    <name type="scientific">Ambrosiozyma monospora</name>
    <name type="common">Yeast</name>
    <name type="synonym">Endomycopsis monosporus</name>
    <dbReference type="NCBI Taxonomy" id="43982"/>
    <lineage>
        <taxon>Eukaryota</taxon>
        <taxon>Fungi</taxon>
        <taxon>Dikarya</taxon>
        <taxon>Ascomycota</taxon>
        <taxon>Saccharomycotina</taxon>
        <taxon>Pichiomycetes</taxon>
        <taxon>Pichiales</taxon>
        <taxon>Pichiaceae</taxon>
        <taxon>Ambrosiozyma</taxon>
    </lineage>
</organism>
<comment type="caution">
    <text evidence="1">The sequence shown here is derived from an EMBL/GenBank/DDBJ whole genome shotgun (WGS) entry which is preliminary data.</text>
</comment>
<proteinExistence type="predicted"/>
<dbReference type="Proteomes" id="UP001165064">
    <property type="component" value="Unassembled WGS sequence"/>
</dbReference>
<evidence type="ECO:0000313" key="1">
    <source>
        <dbReference type="EMBL" id="GME71061.1"/>
    </source>
</evidence>
<protein>
    <submittedName>
        <fullName evidence="1">Unnamed protein product</fullName>
    </submittedName>
</protein>
<evidence type="ECO:0000313" key="2">
    <source>
        <dbReference type="Proteomes" id="UP001165064"/>
    </source>
</evidence>